<accession>A0A8S2F4X2</accession>
<dbReference type="Proteomes" id="UP000682733">
    <property type="component" value="Unassembled WGS sequence"/>
</dbReference>
<dbReference type="EMBL" id="CAJOBA010044451">
    <property type="protein sequence ID" value="CAF4164073.1"/>
    <property type="molecule type" value="Genomic_DNA"/>
</dbReference>
<evidence type="ECO:0000313" key="3">
    <source>
        <dbReference type="Proteomes" id="UP000677228"/>
    </source>
</evidence>
<name>A0A8S2F4X2_9BILA</name>
<evidence type="ECO:0000313" key="2">
    <source>
        <dbReference type="EMBL" id="CAF4164073.1"/>
    </source>
</evidence>
<organism evidence="1 3">
    <name type="scientific">Didymodactylos carnosus</name>
    <dbReference type="NCBI Taxonomy" id="1234261"/>
    <lineage>
        <taxon>Eukaryota</taxon>
        <taxon>Metazoa</taxon>
        <taxon>Spiralia</taxon>
        <taxon>Gnathifera</taxon>
        <taxon>Rotifera</taxon>
        <taxon>Eurotatoria</taxon>
        <taxon>Bdelloidea</taxon>
        <taxon>Philodinida</taxon>
        <taxon>Philodinidae</taxon>
        <taxon>Didymodactylos</taxon>
    </lineage>
</organism>
<evidence type="ECO:0000313" key="1">
    <source>
        <dbReference type="EMBL" id="CAF1353724.1"/>
    </source>
</evidence>
<feature type="non-terminal residue" evidence="1">
    <location>
        <position position="295"/>
    </location>
</feature>
<dbReference type="EMBL" id="CAJNOK010022814">
    <property type="protein sequence ID" value="CAF1353724.1"/>
    <property type="molecule type" value="Genomic_DNA"/>
</dbReference>
<protein>
    <submittedName>
        <fullName evidence="1">Uncharacterized protein</fullName>
    </submittedName>
</protein>
<proteinExistence type="predicted"/>
<gene>
    <name evidence="1" type="ORF">OVA965_LOCUS30919</name>
    <name evidence="2" type="ORF">TMI583_LOCUS31730</name>
</gene>
<dbReference type="Proteomes" id="UP000677228">
    <property type="component" value="Unassembled WGS sequence"/>
</dbReference>
<comment type="caution">
    <text evidence="1">The sequence shown here is derived from an EMBL/GenBank/DDBJ whole genome shotgun (WGS) entry which is preliminary data.</text>
</comment>
<sequence>SIFDLQISINYYFESDTYNLLVFHIDYKQDEKHISLFKHTILNACVNSMSKTTINFVFDNWETTVIDDLNENYLIPKELLEDGTYHSFIKYQNKNVSIFDNIYDDLMILNLSKIVYNIPITYRIDINSRKNYLLDNFEHRKTHLSRLFQNKLNHYLLNNNGINRDWRKELLSNILINAEATSFLDGLYSIFSNIYENIHLRLLHTLEKYALFDIYFKLFDETNQILKIVHVVQRCSDLVGRSHGLFFGSDTGPKWEKLAATWGPNPLSSEYFVKQPKTVTEAVQEKYTKIPGSCN</sequence>
<feature type="non-terminal residue" evidence="1">
    <location>
        <position position="1"/>
    </location>
</feature>
<dbReference type="AlphaFoldDB" id="A0A8S2F4X2"/>
<reference evidence="1" key="1">
    <citation type="submission" date="2021-02" db="EMBL/GenBank/DDBJ databases">
        <authorList>
            <person name="Nowell W R."/>
        </authorList>
    </citation>
    <scope>NUCLEOTIDE SEQUENCE</scope>
</reference>